<organism evidence="1 2">
    <name type="scientific">Microbispora triticiradicis</name>
    <dbReference type="NCBI Taxonomy" id="2200763"/>
    <lineage>
        <taxon>Bacteria</taxon>
        <taxon>Bacillati</taxon>
        <taxon>Actinomycetota</taxon>
        <taxon>Actinomycetes</taxon>
        <taxon>Streptosporangiales</taxon>
        <taxon>Streptosporangiaceae</taxon>
        <taxon>Microbispora</taxon>
    </lineage>
</organism>
<gene>
    <name evidence="1" type="ORF">DI270_013430</name>
</gene>
<sequence>MEMATYLGQAVELADTEEIATAAAGMVGSCRATGLDVSSYRGLMGCALTLGMQPAHHGEAWRTDRALVNAVVDLEDDMRHRLFRIRSYRDQLDALLETIPDTEENAHVIADILAALEILAGVEQRLGYAAGRLARVPGELGETYAAVYTLIRTGRALPYDGRWITGQTSTGGTAATS</sequence>
<proteinExistence type="predicted"/>
<protein>
    <recommendedName>
        <fullName evidence="3">DUF4254 domain-containing protein</fullName>
    </recommendedName>
</protein>
<accession>A0ABX9LKT2</accession>
<evidence type="ECO:0000313" key="2">
    <source>
        <dbReference type="Proteomes" id="UP000262538"/>
    </source>
</evidence>
<dbReference type="Proteomes" id="UP000262538">
    <property type="component" value="Unassembled WGS sequence"/>
</dbReference>
<evidence type="ECO:0000313" key="1">
    <source>
        <dbReference type="EMBL" id="RGA04489.1"/>
    </source>
</evidence>
<comment type="caution">
    <text evidence="1">The sequence shown here is derived from an EMBL/GenBank/DDBJ whole genome shotgun (WGS) entry which is preliminary data.</text>
</comment>
<name>A0ABX9LKT2_9ACTN</name>
<keyword evidence="2" id="KW-1185">Reference proteome</keyword>
<evidence type="ECO:0008006" key="3">
    <source>
        <dbReference type="Google" id="ProtNLM"/>
    </source>
</evidence>
<reference evidence="1 2" key="1">
    <citation type="submission" date="2018-08" db="EMBL/GenBank/DDBJ databases">
        <title>Microbispora. triticiradicis sp. nov., a novel actinomycete isolated from the root of wheat (Triticum aestivum L.)).</title>
        <authorList>
            <person name="Han C."/>
        </authorList>
    </citation>
    <scope>NUCLEOTIDE SEQUENCE [LARGE SCALE GENOMIC DNA]</scope>
    <source>
        <strain evidence="1 2">NEAU-HRDPA2-9</strain>
    </source>
</reference>
<dbReference type="EMBL" id="QFZU02000057">
    <property type="protein sequence ID" value="RGA04489.1"/>
    <property type="molecule type" value="Genomic_DNA"/>
</dbReference>